<organism evidence="4">
    <name type="scientific">Thrips palmi</name>
    <name type="common">Melon thrips</name>
    <dbReference type="NCBI Taxonomy" id="161013"/>
    <lineage>
        <taxon>Eukaryota</taxon>
        <taxon>Metazoa</taxon>
        <taxon>Ecdysozoa</taxon>
        <taxon>Arthropoda</taxon>
        <taxon>Hexapoda</taxon>
        <taxon>Insecta</taxon>
        <taxon>Pterygota</taxon>
        <taxon>Neoptera</taxon>
        <taxon>Paraneoptera</taxon>
        <taxon>Thysanoptera</taxon>
        <taxon>Terebrantia</taxon>
        <taxon>Thripoidea</taxon>
        <taxon>Thripidae</taxon>
        <taxon>Thrips</taxon>
    </lineage>
</organism>
<dbReference type="Proteomes" id="UP000515158">
    <property type="component" value="Unplaced"/>
</dbReference>
<keyword evidence="3" id="KW-1185">Reference proteome</keyword>
<dbReference type="KEGG" id="tpal:117642131"/>
<evidence type="ECO:0000256" key="2">
    <source>
        <dbReference type="SAM" id="SignalP"/>
    </source>
</evidence>
<feature type="compositionally biased region" description="Low complexity" evidence="1">
    <location>
        <begin position="122"/>
        <end position="136"/>
    </location>
</feature>
<evidence type="ECO:0000313" key="4">
    <source>
        <dbReference type="RefSeq" id="XP_034235874.1"/>
    </source>
</evidence>
<feature type="signal peptide" evidence="2">
    <location>
        <begin position="1"/>
        <end position="18"/>
    </location>
</feature>
<feature type="compositionally biased region" description="Low complexity" evidence="1">
    <location>
        <begin position="146"/>
        <end position="156"/>
    </location>
</feature>
<keyword evidence="2" id="KW-0732">Signal</keyword>
<dbReference type="AlphaFoldDB" id="A0A6P8ZJS7"/>
<evidence type="ECO:0000313" key="3">
    <source>
        <dbReference type="Proteomes" id="UP000515158"/>
    </source>
</evidence>
<proteinExistence type="predicted"/>
<feature type="region of interest" description="Disordered" evidence="1">
    <location>
        <begin position="24"/>
        <end position="46"/>
    </location>
</feature>
<feature type="compositionally biased region" description="Basic and acidic residues" evidence="1">
    <location>
        <begin position="24"/>
        <end position="36"/>
    </location>
</feature>
<dbReference type="InParanoid" id="A0A6P8ZJS7"/>
<gene>
    <name evidence="4" type="primary">LOC117642131</name>
</gene>
<feature type="region of interest" description="Disordered" evidence="1">
    <location>
        <begin position="122"/>
        <end position="156"/>
    </location>
</feature>
<sequence length="156" mass="16561">MSQLKLFVVLLCAANALTIPPEKKAARAEGHTEGGDPRGLTLSSQLNHEGKSSSKFFGGILPSFHSPNQGFFPSPMGGYNVGGFPSYPYPPSPYGYMNGPFNYGGFYPQNPGYFGQNFGGYAATQQQQQQQQSSQIGAGGSGMGGFQSPFGGFRNQ</sequence>
<protein>
    <submittedName>
        <fullName evidence="4">Chitin synthase 8-like</fullName>
    </submittedName>
</protein>
<feature type="chain" id="PRO_5028049981" evidence="2">
    <location>
        <begin position="19"/>
        <end position="156"/>
    </location>
</feature>
<dbReference type="RefSeq" id="XP_034235874.1">
    <property type="nucleotide sequence ID" value="XM_034379983.1"/>
</dbReference>
<evidence type="ECO:0000256" key="1">
    <source>
        <dbReference type="SAM" id="MobiDB-lite"/>
    </source>
</evidence>
<dbReference type="GeneID" id="117642131"/>
<name>A0A6P8ZJS7_THRPL</name>
<accession>A0A6P8ZJS7</accession>
<reference evidence="4" key="1">
    <citation type="submission" date="2025-08" db="UniProtKB">
        <authorList>
            <consortium name="RefSeq"/>
        </authorList>
    </citation>
    <scope>IDENTIFICATION</scope>
    <source>
        <tissue evidence="4">Total insect</tissue>
    </source>
</reference>